<comment type="subunit">
    <text evidence="4">Homodimer.</text>
</comment>
<evidence type="ECO:0000313" key="7">
    <source>
        <dbReference type="EMBL" id="KFD52453.1"/>
    </source>
</evidence>
<sequence length="482" mass="55010">MASREGGKKKPLKQPKKAAKVIDEEDVEFKRRQMEEKKALKEAAAKAAQRGPLGSTSGVKKSGKNEKLFAEMAERLVADGYRDVGYTHLNLDDCWEDERRDSNGNLMANAMRFPRGIPWLVQRVHRLGLKFGIYSNLGERTCQGFPGSRHHVEQDVDTFVSWKVDMLKMDGCFADTKEFPELYGRVAERLKSSGRDILFSCSWPFYVWDQENKLPPYENISKICHMWRNFHDVQANWQSVQRIIDFYDNQIDTLSKYHGSGHWNDPDMLVIGSEMLTPDQARAQMALWCIWSAPLFMSNDLRNIKPVYRDILLNRHLIAMDQDPLGAMGKKVASVNDVAIYVKPMLPLHKAYNCPSWGIVFFNRDVAGMKLVETSLGELGAHCPGMFDLWDLFLDKPMGSYNSNTIIIVNVPPTGVVVLKATVETKMFMSINANAKETEQSPSKLIFYLISFVAMVILLKFVRPCFSLIGIRTKARRHCRLL</sequence>
<keyword evidence="3 4" id="KW-0326">Glycosidase</keyword>
<keyword evidence="6" id="KW-1133">Transmembrane helix</keyword>
<dbReference type="Gene3D" id="2.60.40.1180">
    <property type="entry name" value="Golgi alpha-mannosidase II"/>
    <property type="match status" value="1"/>
</dbReference>
<evidence type="ECO:0000313" key="8">
    <source>
        <dbReference type="EMBL" id="KFD69013.1"/>
    </source>
</evidence>
<dbReference type="PANTHER" id="PTHR11452">
    <property type="entry name" value="ALPHA-GALACTOSIDASE/ALPHA-N-ACETYLGALACTOSAMINIDASE"/>
    <property type="match status" value="1"/>
</dbReference>
<dbReference type="Proteomes" id="UP000030758">
    <property type="component" value="Unassembled WGS sequence"/>
</dbReference>
<dbReference type="GO" id="GO:0016139">
    <property type="term" value="P:glycoside catabolic process"/>
    <property type="evidence" value="ECO:0007669"/>
    <property type="project" value="TreeGrafter"/>
</dbReference>
<dbReference type="AlphaFoldDB" id="A0A085NHR7"/>
<evidence type="ECO:0000256" key="3">
    <source>
        <dbReference type="ARBA" id="ARBA00023295"/>
    </source>
</evidence>
<evidence type="ECO:0000256" key="1">
    <source>
        <dbReference type="ARBA" id="ARBA00009743"/>
    </source>
</evidence>
<name>A0A085NHR7_9BILA</name>
<dbReference type="InterPro" id="IPR002241">
    <property type="entry name" value="Glyco_hydro_27"/>
</dbReference>
<dbReference type="Proteomes" id="UP000030764">
    <property type="component" value="Unassembled WGS sequence"/>
</dbReference>
<dbReference type="Gene3D" id="3.20.20.70">
    <property type="entry name" value="Aldolase class I"/>
    <property type="match status" value="1"/>
</dbReference>
<dbReference type="SUPFAM" id="SSF51445">
    <property type="entry name" value="(Trans)glycosidases"/>
    <property type="match status" value="1"/>
</dbReference>
<reference evidence="8 9" key="1">
    <citation type="journal article" date="2014" name="Nat. Genet.">
        <title>Genome and transcriptome of the porcine whipworm Trichuris suis.</title>
        <authorList>
            <person name="Jex A.R."/>
            <person name="Nejsum P."/>
            <person name="Schwarz E.M."/>
            <person name="Hu L."/>
            <person name="Young N.D."/>
            <person name="Hall R.S."/>
            <person name="Korhonen P.K."/>
            <person name="Liao S."/>
            <person name="Thamsborg S."/>
            <person name="Xia J."/>
            <person name="Xu P."/>
            <person name="Wang S."/>
            <person name="Scheerlinck J.P."/>
            <person name="Hofmann A."/>
            <person name="Sternberg P.W."/>
            <person name="Wang J."/>
            <person name="Gasser R.B."/>
        </authorList>
    </citation>
    <scope>NUCLEOTIDE SEQUENCE [LARGE SCALE GENOMIC DNA]</scope>
    <source>
        <strain evidence="8">DCEP-RM93F</strain>
        <strain evidence="7">DCEP-RM93M</strain>
    </source>
</reference>
<dbReference type="FunFam" id="3.20.20.70:FF:000197">
    <property type="entry name" value="Alpha-galactosidase"/>
    <property type="match status" value="1"/>
</dbReference>
<proteinExistence type="inferred from homology"/>
<feature type="transmembrane region" description="Helical" evidence="6">
    <location>
        <begin position="445"/>
        <end position="471"/>
    </location>
</feature>
<evidence type="ECO:0000256" key="5">
    <source>
        <dbReference type="SAM" id="MobiDB-lite"/>
    </source>
</evidence>
<dbReference type="InterPro" id="IPR013780">
    <property type="entry name" value="Glyco_hydro_b"/>
</dbReference>
<dbReference type="GO" id="GO:0009311">
    <property type="term" value="P:oligosaccharide metabolic process"/>
    <property type="evidence" value="ECO:0007669"/>
    <property type="project" value="TreeGrafter"/>
</dbReference>
<keyword evidence="9" id="KW-1185">Reference proteome</keyword>
<dbReference type="GO" id="GO:0004557">
    <property type="term" value="F:alpha-galactosidase activity"/>
    <property type="evidence" value="ECO:0007669"/>
    <property type="project" value="TreeGrafter"/>
</dbReference>
<evidence type="ECO:0000256" key="2">
    <source>
        <dbReference type="ARBA" id="ARBA00022801"/>
    </source>
</evidence>
<feature type="compositionally biased region" description="Basic residues" evidence="5">
    <location>
        <begin position="9"/>
        <end position="19"/>
    </location>
</feature>
<keyword evidence="6" id="KW-0812">Transmembrane</keyword>
<dbReference type="InterPro" id="IPR013785">
    <property type="entry name" value="Aldolase_TIM"/>
</dbReference>
<dbReference type="CDD" id="cd14792">
    <property type="entry name" value="GH27"/>
    <property type="match status" value="1"/>
</dbReference>
<organism evidence="8">
    <name type="scientific">Trichuris suis</name>
    <name type="common">pig whipworm</name>
    <dbReference type="NCBI Taxonomy" id="68888"/>
    <lineage>
        <taxon>Eukaryota</taxon>
        <taxon>Metazoa</taxon>
        <taxon>Ecdysozoa</taxon>
        <taxon>Nematoda</taxon>
        <taxon>Enoplea</taxon>
        <taxon>Dorylaimia</taxon>
        <taxon>Trichinellida</taxon>
        <taxon>Trichuridae</taxon>
        <taxon>Trichuris</taxon>
    </lineage>
</organism>
<dbReference type="GO" id="GO:0005737">
    <property type="term" value="C:cytoplasm"/>
    <property type="evidence" value="ECO:0007669"/>
    <property type="project" value="TreeGrafter"/>
</dbReference>
<dbReference type="PROSITE" id="PS00512">
    <property type="entry name" value="ALPHA_GALACTOSIDASE"/>
    <property type="match status" value="1"/>
</dbReference>
<gene>
    <name evidence="7" type="ORF">M513_06650</name>
    <name evidence="8" type="ORF">M514_06650</name>
</gene>
<evidence type="ECO:0000313" key="9">
    <source>
        <dbReference type="Proteomes" id="UP000030764"/>
    </source>
</evidence>
<accession>A0A085NHR7</accession>
<feature type="compositionally biased region" description="Basic and acidic residues" evidence="5">
    <location>
        <begin position="28"/>
        <end position="44"/>
    </location>
</feature>
<feature type="region of interest" description="Disordered" evidence="5">
    <location>
        <begin position="1"/>
        <end position="61"/>
    </location>
</feature>
<keyword evidence="6" id="KW-0472">Membrane</keyword>
<protein>
    <recommendedName>
        <fullName evidence="4">Alpha-galactosidase</fullName>
        <ecNumber evidence="4">3.2.1.-</ecNumber>
    </recommendedName>
</protein>
<dbReference type="InterPro" id="IPR017853">
    <property type="entry name" value="GH"/>
</dbReference>
<dbReference type="EC" id="3.2.1.-" evidence="4"/>
<dbReference type="InterPro" id="IPR000111">
    <property type="entry name" value="Glyco_hydro_27/36_CS"/>
</dbReference>
<evidence type="ECO:0000256" key="6">
    <source>
        <dbReference type="SAM" id="Phobius"/>
    </source>
</evidence>
<dbReference type="SUPFAM" id="SSF51011">
    <property type="entry name" value="Glycosyl hydrolase domain"/>
    <property type="match status" value="1"/>
</dbReference>
<dbReference type="EMBL" id="KL363227">
    <property type="protein sequence ID" value="KFD52453.1"/>
    <property type="molecule type" value="Genomic_DNA"/>
</dbReference>
<evidence type="ECO:0000256" key="4">
    <source>
        <dbReference type="RuleBase" id="RU361168"/>
    </source>
</evidence>
<keyword evidence="2 4" id="KW-0378">Hydrolase</keyword>
<dbReference type="EMBL" id="KL367499">
    <property type="protein sequence ID" value="KFD69013.1"/>
    <property type="molecule type" value="Genomic_DNA"/>
</dbReference>
<dbReference type="Pfam" id="PF16499">
    <property type="entry name" value="Melibiase_2"/>
    <property type="match status" value="1"/>
</dbReference>
<dbReference type="PRINTS" id="PR00740">
    <property type="entry name" value="GLHYDRLASE27"/>
</dbReference>
<dbReference type="PANTHER" id="PTHR11452:SF83">
    <property type="entry name" value="ALPHA-GALACTOSIDASE"/>
    <property type="match status" value="1"/>
</dbReference>
<comment type="similarity">
    <text evidence="1 4">Belongs to the glycosyl hydrolase 27 family.</text>
</comment>
<keyword evidence="4" id="KW-1015">Disulfide bond</keyword>